<feature type="compositionally biased region" description="Low complexity" evidence="1">
    <location>
        <begin position="724"/>
        <end position="736"/>
    </location>
</feature>
<dbReference type="Proteomes" id="UP000613740">
    <property type="component" value="Unassembled WGS sequence"/>
</dbReference>
<feature type="compositionally biased region" description="Basic and acidic residues" evidence="1">
    <location>
        <begin position="767"/>
        <end position="788"/>
    </location>
</feature>
<dbReference type="InterPro" id="IPR010730">
    <property type="entry name" value="HET"/>
</dbReference>
<evidence type="ECO:0000313" key="4">
    <source>
        <dbReference type="Proteomes" id="UP000613740"/>
    </source>
</evidence>
<dbReference type="PANTHER" id="PTHR24148:SF64">
    <property type="entry name" value="HETEROKARYON INCOMPATIBILITY DOMAIN-CONTAINING PROTEIN"/>
    <property type="match status" value="1"/>
</dbReference>
<feature type="region of interest" description="Disordered" evidence="1">
    <location>
        <begin position="710"/>
        <end position="803"/>
    </location>
</feature>
<evidence type="ECO:0000259" key="2">
    <source>
        <dbReference type="Pfam" id="PF06985"/>
    </source>
</evidence>
<gene>
    <name evidence="3" type="ORF">HYH02_013526</name>
</gene>
<dbReference type="OrthoDB" id="194358at2759"/>
<organism evidence="3 4">
    <name type="scientific">Chlamydomonas schloesseri</name>
    <dbReference type="NCBI Taxonomy" id="2026947"/>
    <lineage>
        <taxon>Eukaryota</taxon>
        <taxon>Viridiplantae</taxon>
        <taxon>Chlorophyta</taxon>
        <taxon>core chlorophytes</taxon>
        <taxon>Chlorophyceae</taxon>
        <taxon>CS clade</taxon>
        <taxon>Chlamydomonadales</taxon>
        <taxon>Chlamydomonadaceae</taxon>
        <taxon>Chlamydomonas</taxon>
    </lineage>
</organism>
<sequence>MPRYLRVKDIPDILTELKAGDASSTPYQLDEWQKRWCHVTDTIEEDAAVLSYRWRIRGHSENIKDYRTWLKDCRSEGYQVAELRDGQRPVRWELADGHALQIEVAAWLLFLHTNSVAEYAWVDQMCVPQDASVDEKMGHIKDSPAIYAAGKQVYVLLAPVVDYATGRIMTAKDARELVKSFRSEMNNYRGYDFLSRSAVKCLLVNHSYMRRVWTIQEAVAASRPRMWPLLGEGELNSYQSLYVVDWPEFNAWNGHPELGPIYTRLFDKDAEGEAVRDYYDGDYTGAIRVLREHASYAIGYLAMMAKDLMWITQDRNGFTNDIKRATSAARRAYVLLNHQQVHAARSFLPEDRVLALVPLVDYGAWKSATAGVPGHHLVQASVAWAYGVMEGEMQTWKWSMRVYNSTACSARGLELLQPRRNLGDTTSMHGASPRWEQALPPGGSALTLPLPQPHPTPKVASYLAASGALGPEAAAAAAADGAGGAALARCLRAGSGEGDGDDRSGRLLPAAVPVAGPLALHVELSVVMPHPGNPKYWGGGPWTGVRDALGTDEGFRLAVQWSLEPWRDPTKEFDIDRCAVYVVVSSSCGAEGGVGTEGGGTEGGGGGRLRHPCILVIAIPSGEKPPRSGQVMTVLEVARPLLQPLLDCLKRQALSHITEPLTALSGGVDEPAAAAAASAPSAAQAAAAKAKLHTAAAFTAAKAAVAMQGLAKEEQDQEEGKGAEGLSGSSIGSSSSGEDEEGKAAEMEVEVEAPAQEQEPAEEQEQEPAKEEEQAEEARAEEPGERTPAEGQKQVQATEEEDGAAAAANGLPFTGALEAAEEGAPANTTTAPVAAAATAQLLSDAPMAAVAPAAGTAIQKGPAAGGGGEGGEAALLPFSGVETAAGAKYAGQQPAPVKQEDAGCCCTIS</sequence>
<dbReference type="EMBL" id="JAEHOD010000076">
    <property type="protein sequence ID" value="KAG2430995.1"/>
    <property type="molecule type" value="Genomic_DNA"/>
</dbReference>
<feature type="region of interest" description="Disordered" evidence="1">
    <location>
        <begin position="887"/>
        <end position="909"/>
    </location>
</feature>
<dbReference type="Pfam" id="PF06985">
    <property type="entry name" value="HET"/>
    <property type="match status" value="1"/>
</dbReference>
<feature type="domain" description="Heterokaryon incompatibility" evidence="2">
    <location>
        <begin position="49"/>
        <end position="217"/>
    </location>
</feature>
<evidence type="ECO:0000256" key="1">
    <source>
        <dbReference type="SAM" id="MobiDB-lite"/>
    </source>
</evidence>
<keyword evidence="4" id="KW-1185">Reference proteome</keyword>
<reference evidence="3" key="1">
    <citation type="journal article" date="2020" name="bioRxiv">
        <title>Comparative genomics of Chlamydomonas.</title>
        <authorList>
            <person name="Craig R.J."/>
            <person name="Hasan A.R."/>
            <person name="Ness R.W."/>
            <person name="Keightley P.D."/>
        </authorList>
    </citation>
    <scope>NUCLEOTIDE SEQUENCE</scope>
    <source>
        <strain evidence="3">CCAP 11/173</strain>
    </source>
</reference>
<evidence type="ECO:0000313" key="3">
    <source>
        <dbReference type="EMBL" id="KAG2430995.1"/>
    </source>
</evidence>
<protein>
    <recommendedName>
        <fullName evidence="2">Heterokaryon incompatibility domain-containing protein</fullName>
    </recommendedName>
</protein>
<dbReference type="InterPro" id="IPR052895">
    <property type="entry name" value="HetReg/Transcr_Mod"/>
</dbReference>
<feature type="compositionally biased region" description="Acidic residues" evidence="1">
    <location>
        <begin position="737"/>
        <end position="751"/>
    </location>
</feature>
<accession>A0A835T206</accession>
<proteinExistence type="predicted"/>
<dbReference type="PANTHER" id="PTHR24148">
    <property type="entry name" value="ANKYRIN REPEAT DOMAIN-CONTAINING PROTEIN 39 HOMOLOG-RELATED"/>
    <property type="match status" value="1"/>
</dbReference>
<feature type="compositionally biased region" description="Basic and acidic residues" evidence="1">
    <location>
        <begin position="711"/>
        <end position="722"/>
    </location>
</feature>
<comment type="caution">
    <text evidence="3">The sequence shown here is derived from an EMBL/GenBank/DDBJ whole genome shotgun (WGS) entry which is preliminary data.</text>
</comment>
<name>A0A835T206_9CHLO</name>
<dbReference type="AlphaFoldDB" id="A0A835T206"/>